<dbReference type="RefSeq" id="WP_177215174.1">
    <property type="nucleotide sequence ID" value="NZ_FOXA01000012.1"/>
</dbReference>
<dbReference type="SUPFAM" id="SSF56317">
    <property type="entry name" value="Carbon-nitrogen hydrolase"/>
    <property type="match status" value="1"/>
</dbReference>
<dbReference type="PROSITE" id="PS50263">
    <property type="entry name" value="CN_HYDROLASE"/>
    <property type="match status" value="1"/>
</dbReference>
<accession>A0A1I5T570</accession>
<protein>
    <submittedName>
        <fullName evidence="2">Predicted amidohydrolase</fullName>
    </submittedName>
</protein>
<sequence>MRVATAAYPVERLESIEAWEEKLSSWVSRGAEGGADLLVFPEYAALEAALAAQPPTEGTEVWERAGRDTAAFALETARRLAVAHGVHLLTGSGPWDEGGRTVNRCHLIAPDGTAGAVDKQILTPWERRETRLAPGRNLALFDTALGRIGVLICYDAEFPLLARALNCDLLLIPSCTDAATGAARVRNAARARALEGRCITVMAATVGEVAGCEFLDRNTGRAGLYAPPDRGFPPDGVLADGAVDLPGWVQAEVATAMLAALRGEAEVDIPAHWRESEVRAAADPRRLLAPTT</sequence>
<dbReference type="Pfam" id="PF00795">
    <property type="entry name" value="CN_hydrolase"/>
    <property type="match status" value="1"/>
</dbReference>
<gene>
    <name evidence="2" type="ORF">SAMN04488047_112154</name>
</gene>
<keyword evidence="3" id="KW-1185">Reference proteome</keyword>
<proteinExistence type="predicted"/>
<evidence type="ECO:0000259" key="1">
    <source>
        <dbReference type="PROSITE" id="PS50263"/>
    </source>
</evidence>
<name>A0A1I5T570_9RHOB</name>
<dbReference type="Gene3D" id="3.60.110.10">
    <property type="entry name" value="Carbon-nitrogen hydrolase"/>
    <property type="match status" value="1"/>
</dbReference>
<evidence type="ECO:0000313" key="2">
    <source>
        <dbReference type="EMBL" id="SFP78153.1"/>
    </source>
</evidence>
<dbReference type="InterPro" id="IPR036526">
    <property type="entry name" value="C-N_Hydrolase_sf"/>
</dbReference>
<dbReference type="PANTHER" id="PTHR23088:SF50">
    <property type="entry name" value="HYDROLASE YHCX"/>
    <property type="match status" value="1"/>
</dbReference>
<reference evidence="2 3" key="1">
    <citation type="submission" date="2016-10" db="EMBL/GenBank/DDBJ databases">
        <authorList>
            <person name="de Groot N.N."/>
        </authorList>
    </citation>
    <scope>NUCLEOTIDE SEQUENCE [LARGE SCALE GENOMIC DNA]</scope>
    <source>
        <strain evidence="2 3">DSM 19547</strain>
    </source>
</reference>
<dbReference type="Proteomes" id="UP000199356">
    <property type="component" value="Unassembled WGS sequence"/>
</dbReference>
<evidence type="ECO:0000313" key="3">
    <source>
        <dbReference type="Proteomes" id="UP000199356"/>
    </source>
</evidence>
<feature type="domain" description="CN hydrolase" evidence="1">
    <location>
        <begin position="1"/>
        <end position="255"/>
    </location>
</feature>
<dbReference type="InterPro" id="IPR003010">
    <property type="entry name" value="C-N_Hydrolase"/>
</dbReference>
<dbReference type="GO" id="GO:0016787">
    <property type="term" value="F:hydrolase activity"/>
    <property type="evidence" value="ECO:0007669"/>
    <property type="project" value="UniProtKB-KW"/>
</dbReference>
<keyword evidence="2" id="KW-0378">Hydrolase</keyword>
<dbReference type="EMBL" id="FOXA01000012">
    <property type="protein sequence ID" value="SFP78153.1"/>
    <property type="molecule type" value="Genomic_DNA"/>
</dbReference>
<dbReference type="AlphaFoldDB" id="A0A1I5T570"/>
<dbReference type="STRING" id="441119.SAMN04488047_112154"/>
<organism evidence="2 3">
    <name type="scientific">Tranquillimonas alkanivorans</name>
    <dbReference type="NCBI Taxonomy" id="441119"/>
    <lineage>
        <taxon>Bacteria</taxon>
        <taxon>Pseudomonadati</taxon>
        <taxon>Pseudomonadota</taxon>
        <taxon>Alphaproteobacteria</taxon>
        <taxon>Rhodobacterales</taxon>
        <taxon>Roseobacteraceae</taxon>
        <taxon>Tranquillimonas</taxon>
    </lineage>
</organism>
<dbReference type="PANTHER" id="PTHR23088">
    <property type="entry name" value="NITRILASE-RELATED"/>
    <property type="match status" value="1"/>
</dbReference>